<dbReference type="GeneID" id="70192339"/>
<dbReference type="RefSeq" id="XP_046005819.1">
    <property type="nucleotide sequence ID" value="XM_046162793.1"/>
</dbReference>
<reference evidence="1" key="1">
    <citation type="journal article" date="2021" name="Nat. Commun.">
        <title>Genetic determinants of endophytism in the Arabidopsis root mycobiome.</title>
        <authorList>
            <person name="Mesny F."/>
            <person name="Miyauchi S."/>
            <person name="Thiergart T."/>
            <person name="Pickel B."/>
            <person name="Atanasova L."/>
            <person name="Karlsson M."/>
            <person name="Huettel B."/>
            <person name="Barry K.W."/>
            <person name="Haridas S."/>
            <person name="Chen C."/>
            <person name="Bauer D."/>
            <person name="Andreopoulos W."/>
            <person name="Pangilinan J."/>
            <person name="LaButti K."/>
            <person name="Riley R."/>
            <person name="Lipzen A."/>
            <person name="Clum A."/>
            <person name="Drula E."/>
            <person name="Henrissat B."/>
            <person name="Kohler A."/>
            <person name="Grigoriev I.V."/>
            <person name="Martin F.M."/>
            <person name="Hacquard S."/>
        </authorList>
    </citation>
    <scope>NUCLEOTIDE SEQUENCE</scope>
    <source>
        <strain evidence="1">MPI-CAGE-CH-0230</strain>
    </source>
</reference>
<evidence type="ECO:0000313" key="1">
    <source>
        <dbReference type="EMBL" id="KAH7016195.1"/>
    </source>
</evidence>
<dbReference type="AlphaFoldDB" id="A0A9P9BM90"/>
<evidence type="ECO:0000313" key="2">
    <source>
        <dbReference type="Proteomes" id="UP000756346"/>
    </source>
</evidence>
<protein>
    <submittedName>
        <fullName evidence="1">Uncharacterized protein</fullName>
    </submittedName>
</protein>
<sequence>MSSSEQFALAGSIMVAAAPIPTNKDMDEGSVGVLGARRLPPGFLDFLAGLSGSPGSGFPSPSSQFPIGFPGFSGPTSGFPPFNISNLPPVGSLPGFGSLNIPDLSSLNIPGLSSLPGLGSLTGLLGGTGSPHSGGQTKPENAVHGDLLGGLLGPVLGLVTGLLGGLGRSSLTSPLSAIPAQSWGDDKC</sequence>
<proteinExistence type="predicted"/>
<dbReference type="Proteomes" id="UP000756346">
    <property type="component" value="Unassembled WGS sequence"/>
</dbReference>
<name>A0A9P9BM90_9PEZI</name>
<gene>
    <name evidence="1" type="ORF">B0I36DRAFT_435986</name>
</gene>
<dbReference type="EMBL" id="JAGTJQ010000012">
    <property type="protein sequence ID" value="KAH7016195.1"/>
    <property type="molecule type" value="Genomic_DNA"/>
</dbReference>
<organism evidence="1 2">
    <name type="scientific">Microdochium trichocladiopsis</name>
    <dbReference type="NCBI Taxonomy" id="1682393"/>
    <lineage>
        <taxon>Eukaryota</taxon>
        <taxon>Fungi</taxon>
        <taxon>Dikarya</taxon>
        <taxon>Ascomycota</taxon>
        <taxon>Pezizomycotina</taxon>
        <taxon>Sordariomycetes</taxon>
        <taxon>Xylariomycetidae</taxon>
        <taxon>Xylariales</taxon>
        <taxon>Microdochiaceae</taxon>
        <taxon>Microdochium</taxon>
    </lineage>
</organism>
<keyword evidence="2" id="KW-1185">Reference proteome</keyword>
<accession>A0A9P9BM90</accession>
<comment type="caution">
    <text evidence="1">The sequence shown here is derived from an EMBL/GenBank/DDBJ whole genome shotgun (WGS) entry which is preliminary data.</text>
</comment>